<keyword evidence="4" id="KW-1185">Reference proteome</keyword>
<dbReference type="Pfam" id="PF14330">
    <property type="entry name" value="DUF4387"/>
    <property type="match status" value="1"/>
</dbReference>
<dbReference type="Proteomes" id="UP000004508">
    <property type="component" value="Unassembled WGS sequence"/>
</dbReference>
<dbReference type="InParanoid" id="D6TG08"/>
<comment type="caution">
    <text evidence="3">The sequence shown here is derived from an EMBL/GenBank/DDBJ whole genome shotgun (WGS) entry which is preliminary data.</text>
</comment>
<evidence type="ECO:0000256" key="1">
    <source>
        <dbReference type="SAM" id="MobiDB-lite"/>
    </source>
</evidence>
<dbReference type="EMBL" id="ADVG01000001">
    <property type="protein sequence ID" value="EFH88710.1"/>
    <property type="molecule type" value="Genomic_DNA"/>
</dbReference>
<proteinExistence type="predicted"/>
<feature type="region of interest" description="Disordered" evidence="1">
    <location>
        <begin position="93"/>
        <end position="115"/>
    </location>
</feature>
<feature type="compositionally biased region" description="Polar residues" evidence="1">
    <location>
        <begin position="106"/>
        <end position="115"/>
    </location>
</feature>
<dbReference type="OrthoDB" id="9796125at2"/>
<accession>D6TG08</accession>
<organism evidence="3 4">
    <name type="scientific">Ktedonobacter racemifer DSM 44963</name>
    <dbReference type="NCBI Taxonomy" id="485913"/>
    <lineage>
        <taxon>Bacteria</taxon>
        <taxon>Bacillati</taxon>
        <taxon>Chloroflexota</taxon>
        <taxon>Ktedonobacteria</taxon>
        <taxon>Ktedonobacterales</taxon>
        <taxon>Ktedonobacteraceae</taxon>
        <taxon>Ktedonobacter</taxon>
    </lineage>
</organism>
<protein>
    <recommendedName>
        <fullName evidence="2">DUF4387 domain-containing protein</fullName>
    </recommendedName>
</protein>
<evidence type="ECO:0000259" key="2">
    <source>
        <dbReference type="Pfam" id="PF14330"/>
    </source>
</evidence>
<evidence type="ECO:0000313" key="3">
    <source>
        <dbReference type="EMBL" id="EFH88710.1"/>
    </source>
</evidence>
<dbReference type="AlphaFoldDB" id="D6TG08"/>
<sequence length="115" mass="12796">MKLADLATLIRSKNAGPFFLTFDILFDDEEHYQLVKDSQCLNVQTFAALYACPAETVHFFACDNALAFKFSIPRPLPQGDLGDGDLHGGQQFTPLMSIDVPRPEHQTTPSDTHVE</sequence>
<reference evidence="3 4" key="1">
    <citation type="journal article" date="2011" name="Stand. Genomic Sci.">
        <title>Non-contiguous finished genome sequence and contextual data of the filamentous soil bacterium Ktedonobacter racemifer type strain (SOSP1-21).</title>
        <authorList>
            <person name="Chang Y.J."/>
            <person name="Land M."/>
            <person name="Hauser L."/>
            <person name="Chertkov O."/>
            <person name="Del Rio T.G."/>
            <person name="Nolan M."/>
            <person name="Copeland A."/>
            <person name="Tice H."/>
            <person name="Cheng J.F."/>
            <person name="Lucas S."/>
            <person name="Han C."/>
            <person name="Goodwin L."/>
            <person name="Pitluck S."/>
            <person name="Ivanova N."/>
            <person name="Ovchinikova G."/>
            <person name="Pati A."/>
            <person name="Chen A."/>
            <person name="Palaniappan K."/>
            <person name="Mavromatis K."/>
            <person name="Liolios K."/>
            <person name="Brettin T."/>
            <person name="Fiebig A."/>
            <person name="Rohde M."/>
            <person name="Abt B."/>
            <person name="Goker M."/>
            <person name="Detter J.C."/>
            <person name="Woyke T."/>
            <person name="Bristow J."/>
            <person name="Eisen J.A."/>
            <person name="Markowitz V."/>
            <person name="Hugenholtz P."/>
            <person name="Kyrpides N.C."/>
            <person name="Klenk H.P."/>
            <person name="Lapidus A."/>
        </authorList>
    </citation>
    <scope>NUCLEOTIDE SEQUENCE [LARGE SCALE GENOMIC DNA]</scope>
    <source>
        <strain evidence="4">DSM 44963</strain>
    </source>
</reference>
<dbReference type="InterPro" id="IPR025496">
    <property type="entry name" value="DUF4387"/>
</dbReference>
<gene>
    <name evidence="3" type="ORF">Krac_10199</name>
</gene>
<feature type="domain" description="DUF4387" evidence="2">
    <location>
        <begin position="3"/>
        <end position="98"/>
    </location>
</feature>
<evidence type="ECO:0000313" key="4">
    <source>
        <dbReference type="Proteomes" id="UP000004508"/>
    </source>
</evidence>
<name>D6TG08_KTERA</name>
<dbReference type="eggNOG" id="ENOG5032RXZ">
    <property type="taxonomic scope" value="Bacteria"/>
</dbReference>
<dbReference type="STRING" id="485913.Krac_10199"/>
<dbReference type="RefSeq" id="WP_007904850.1">
    <property type="nucleotide sequence ID" value="NZ_ADVG01000001.1"/>
</dbReference>